<accession>A0ABR8EHU9</accession>
<evidence type="ECO:0000313" key="2">
    <source>
        <dbReference type="EMBL" id="MBD2545728.1"/>
    </source>
</evidence>
<protein>
    <submittedName>
        <fullName evidence="2">Uncharacterized protein</fullName>
    </submittedName>
</protein>
<organism evidence="2 3">
    <name type="scientific">Planktothricoides raciborskii FACHB-1370</name>
    <dbReference type="NCBI Taxonomy" id="2949576"/>
    <lineage>
        <taxon>Bacteria</taxon>
        <taxon>Bacillati</taxon>
        <taxon>Cyanobacteriota</taxon>
        <taxon>Cyanophyceae</taxon>
        <taxon>Oscillatoriophycideae</taxon>
        <taxon>Oscillatoriales</taxon>
        <taxon>Oscillatoriaceae</taxon>
        <taxon>Planktothricoides</taxon>
    </lineage>
</organism>
<dbReference type="Proteomes" id="UP000641954">
    <property type="component" value="Unassembled WGS sequence"/>
</dbReference>
<dbReference type="EMBL" id="JACJSK010000026">
    <property type="protein sequence ID" value="MBD2545728.1"/>
    <property type="molecule type" value="Genomic_DNA"/>
</dbReference>
<name>A0ABR8EHU9_9CYAN</name>
<comment type="caution">
    <text evidence="2">The sequence shown here is derived from an EMBL/GenBank/DDBJ whole genome shotgun (WGS) entry which is preliminary data.</text>
</comment>
<reference evidence="2 3" key="1">
    <citation type="journal article" date="2020" name="ISME J.">
        <title>Comparative genomics reveals insights into cyanobacterial evolution and habitat adaptation.</title>
        <authorList>
            <person name="Chen M.Y."/>
            <person name="Teng W.K."/>
            <person name="Zhao L."/>
            <person name="Hu C.X."/>
            <person name="Zhou Y.K."/>
            <person name="Han B.P."/>
            <person name="Song L.R."/>
            <person name="Shu W.S."/>
        </authorList>
    </citation>
    <scope>NUCLEOTIDE SEQUENCE [LARGE SCALE GENOMIC DNA]</scope>
    <source>
        <strain evidence="2 3">FACHB-1370</strain>
    </source>
</reference>
<evidence type="ECO:0000313" key="3">
    <source>
        <dbReference type="Proteomes" id="UP000641954"/>
    </source>
</evidence>
<keyword evidence="3" id="KW-1185">Reference proteome</keyword>
<evidence type="ECO:0000256" key="1">
    <source>
        <dbReference type="SAM" id="MobiDB-lite"/>
    </source>
</evidence>
<dbReference type="RefSeq" id="WP_206756764.1">
    <property type="nucleotide sequence ID" value="NZ_JACJSK010000026.1"/>
</dbReference>
<gene>
    <name evidence="2" type="ORF">H6G72_18175</name>
</gene>
<proteinExistence type="predicted"/>
<feature type="region of interest" description="Disordered" evidence="1">
    <location>
        <begin position="31"/>
        <end position="51"/>
    </location>
</feature>
<sequence length="51" mass="5500">MGVIWEYILVPRVSLGMPVTLALPERSQLARLSHEAEPGNASKRGSARAIA</sequence>